<dbReference type="Gene3D" id="2.170.120.40">
    <property type="entry name" value="YbbR-like domain"/>
    <property type="match status" value="2"/>
</dbReference>
<dbReference type="PANTHER" id="PTHR37804:SF1">
    <property type="entry name" value="CDAA REGULATORY PROTEIN CDAR"/>
    <property type="match status" value="1"/>
</dbReference>
<organism evidence="2">
    <name type="scientific">bioreactor metagenome</name>
    <dbReference type="NCBI Taxonomy" id="1076179"/>
    <lineage>
        <taxon>unclassified sequences</taxon>
        <taxon>metagenomes</taxon>
        <taxon>ecological metagenomes</taxon>
    </lineage>
</organism>
<dbReference type="AlphaFoldDB" id="A0A645CAF2"/>
<keyword evidence="1" id="KW-1133">Transmembrane helix</keyword>
<comment type="caution">
    <text evidence="2">The sequence shown here is derived from an EMBL/GenBank/DDBJ whole genome shotgun (WGS) entry which is preliminary data.</text>
</comment>
<dbReference type="PANTHER" id="PTHR37804">
    <property type="entry name" value="CDAA REGULATORY PROTEIN CDAR"/>
    <property type="match status" value="1"/>
</dbReference>
<accession>A0A645CAF2</accession>
<reference evidence="2" key="1">
    <citation type="submission" date="2019-08" db="EMBL/GenBank/DDBJ databases">
        <authorList>
            <person name="Kucharzyk K."/>
            <person name="Murdoch R.W."/>
            <person name="Higgins S."/>
            <person name="Loffler F."/>
        </authorList>
    </citation>
    <scope>NUCLEOTIDE SEQUENCE</scope>
</reference>
<gene>
    <name evidence="2" type="primary">cdaR_9</name>
    <name evidence="2" type="ORF">SDC9_120889</name>
</gene>
<dbReference type="Gene3D" id="2.170.120.30">
    <property type="match status" value="1"/>
</dbReference>
<evidence type="ECO:0000256" key="1">
    <source>
        <dbReference type="SAM" id="Phobius"/>
    </source>
</evidence>
<dbReference type="CDD" id="cd20206">
    <property type="entry name" value="YbbR"/>
    <property type="match status" value="1"/>
</dbReference>
<name>A0A645CAF2_9ZZZZ</name>
<keyword evidence="1" id="KW-0812">Transmembrane</keyword>
<dbReference type="EMBL" id="VSSQ01025641">
    <property type="protein sequence ID" value="MPM73904.1"/>
    <property type="molecule type" value="Genomic_DNA"/>
</dbReference>
<keyword evidence="1" id="KW-0472">Membrane</keyword>
<dbReference type="Pfam" id="PF07949">
    <property type="entry name" value="YbbR"/>
    <property type="match status" value="3"/>
</dbReference>
<dbReference type="InterPro" id="IPR053154">
    <property type="entry name" value="c-di-AMP_regulator"/>
</dbReference>
<proteinExistence type="predicted"/>
<dbReference type="InterPro" id="IPR012505">
    <property type="entry name" value="YbbR"/>
</dbReference>
<evidence type="ECO:0000313" key="2">
    <source>
        <dbReference type="EMBL" id="MPM73904.1"/>
    </source>
</evidence>
<sequence>MRESEQRNKWVVRIFAFFAACALWLYVMNEQNPITERSFTVPVAKTNLADNMVVNNMPETVTVKIKGTRTVISSAREKDILAYIDFSNSTKGRHGFDIMAKSTVGDIVEVSPKTVFLDLDTISERTMEVEARIVGIPGSGVTVGKLEIDPVKVTVSGASNRLANAFKVIALVDITGKEKNFEDYANLTPIAIDGSEMYDLNVQPNRVQVKALMLKQLITVELPIKPVMSGILKKGYAISAVKTVPEKVKLTGDPAVLAGISEIKTAPILLDNIEDDVEMQMPLNLPDKVLAETHSVLVKIQLEKPR</sequence>
<protein>
    <submittedName>
        <fullName evidence="2">CdaA regulatory protein CdaR</fullName>
    </submittedName>
</protein>
<feature type="transmembrane region" description="Helical" evidence="1">
    <location>
        <begin position="10"/>
        <end position="28"/>
    </location>
</feature>